<name>V2WTH5_MONRO</name>
<dbReference type="HOGENOM" id="CLU_1310427_0_0_1"/>
<sequence length="210" mass="24141">MTFMIYDRPRSREPVARRAAYVARIRGEEFLHVDYSGPDAHQAFEQDFDQFSANRDPNAVQLFGYHDSPYGLLALIFHDAKRIDARLWPPRKLHSGDQFDFESHSERDHIFEAGSSTTCWEIKLILSMQLEFYGLAIPQFSVQTFEYETGAAALRLLESVPVFLYNQLLLLASSLDLSAVEILLLLAYHSFEPQIIHFISGTPLHQLLLH</sequence>
<evidence type="ECO:0000313" key="1">
    <source>
        <dbReference type="EMBL" id="ESK83520.1"/>
    </source>
</evidence>
<dbReference type="EMBL" id="AWSO01001525">
    <property type="protein sequence ID" value="ESK83520.1"/>
    <property type="molecule type" value="Genomic_DNA"/>
</dbReference>
<reference evidence="1 2" key="1">
    <citation type="journal article" date="2014" name="BMC Genomics">
        <title>Genome and secretome analysis of the hemibiotrophic fungal pathogen, Moniliophthora roreri, which causes frosty pod rot disease of cacao: mechanisms of the biotrophic and necrotrophic phases.</title>
        <authorList>
            <person name="Meinhardt L.W."/>
            <person name="Costa G.G.L."/>
            <person name="Thomazella D.P.T."/>
            <person name="Teixeira P.J.P.L."/>
            <person name="Carazzolle M.F."/>
            <person name="Schuster S.C."/>
            <person name="Carlson J.E."/>
            <person name="Guiltinan M.J."/>
            <person name="Mieczkowski P."/>
            <person name="Farmer A."/>
            <person name="Ramaraj T."/>
            <person name="Crozier J."/>
            <person name="Davis R.E."/>
            <person name="Shao J."/>
            <person name="Melnick R.L."/>
            <person name="Pereira G.A.G."/>
            <person name="Bailey B.A."/>
        </authorList>
    </citation>
    <scope>NUCLEOTIDE SEQUENCE [LARGE SCALE GENOMIC DNA]</scope>
    <source>
        <strain evidence="1 2">MCA 2997</strain>
    </source>
</reference>
<proteinExistence type="predicted"/>
<accession>V2WTH5</accession>
<keyword evidence="2" id="KW-1185">Reference proteome</keyword>
<dbReference type="Proteomes" id="UP000017559">
    <property type="component" value="Unassembled WGS sequence"/>
</dbReference>
<dbReference type="KEGG" id="mrr:Moror_4851"/>
<organism evidence="1 2">
    <name type="scientific">Moniliophthora roreri (strain MCA 2997)</name>
    <name type="common">Cocoa frosty pod rot fungus</name>
    <name type="synonym">Crinipellis roreri</name>
    <dbReference type="NCBI Taxonomy" id="1381753"/>
    <lineage>
        <taxon>Eukaryota</taxon>
        <taxon>Fungi</taxon>
        <taxon>Dikarya</taxon>
        <taxon>Basidiomycota</taxon>
        <taxon>Agaricomycotina</taxon>
        <taxon>Agaricomycetes</taxon>
        <taxon>Agaricomycetidae</taxon>
        <taxon>Agaricales</taxon>
        <taxon>Marasmiineae</taxon>
        <taxon>Marasmiaceae</taxon>
        <taxon>Moniliophthora</taxon>
    </lineage>
</organism>
<dbReference type="AlphaFoldDB" id="V2WTH5"/>
<protein>
    <submittedName>
        <fullName evidence="1">Uncharacterized protein</fullName>
    </submittedName>
</protein>
<gene>
    <name evidence="1" type="ORF">Moror_4851</name>
</gene>
<evidence type="ECO:0000313" key="2">
    <source>
        <dbReference type="Proteomes" id="UP000017559"/>
    </source>
</evidence>
<comment type="caution">
    <text evidence="1">The sequence shown here is derived from an EMBL/GenBank/DDBJ whole genome shotgun (WGS) entry which is preliminary data.</text>
</comment>